<dbReference type="InterPro" id="IPR002686">
    <property type="entry name" value="Transposase_17"/>
</dbReference>
<dbReference type="RefSeq" id="WP_184339983.1">
    <property type="nucleotide sequence ID" value="NZ_JACHIG010000005.1"/>
</dbReference>
<dbReference type="Pfam" id="PF01797">
    <property type="entry name" value="Y1_Tnp"/>
    <property type="match status" value="1"/>
</dbReference>
<feature type="domain" description="Transposase IS200-like" evidence="1">
    <location>
        <begin position="30"/>
        <end position="193"/>
    </location>
</feature>
<comment type="caution">
    <text evidence="2">The sequence shown here is derived from an EMBL/GenBank/DDBJ whole genome shotgun (WGS) entry which is preliminary data.</text>
</comment>
<dbReference type="GO" id="GO:0004803">
    <property type="term" value="F:transposase activity"/>
    <property type="evidence" value="ECO:0007669"/>
    <property type="project" value="InterPro"/>
</dbReference>
<evidence type="ECO:0000313" key="3">
    <source>
        <dbReference type="Proteomes" id="UP000590740"/>
    </source>
</evidence>
<dbReference type="GO" id="GO:0006313">
    <property type="term" value="P:DNA transposition"/>
    <property type="evidence" value="ECO:0007669"/>
    <property type="project" value="InterPro"/>
</dbReference>
<dbReference type="Gene3D" id="3.30.70.1290">
    <property type="entry name" value="Transposase IS200-like"/>
    <property type="match status" value="1"/>
</dbReference>
<dbReference type="InterPro" id="IPR036515">
    <property type="entry name" value="Transposase_17_sf"/>
</dbReference>
<dbReference type="PANTHER" id="PTHR36966">
    <property type="entry name" value="REP-ASSOCIATED TYROSINE TRANSPOSASE"/>
    <property type="match status" value="1"/>
</dbReference>
<dbReference type="PANTHER" id="PTHR36966:SF1">
    <property type="entry name" value="REP-ASSOCIATED TYROSINE TRANSPOSASE"/>
    <property type="match status" value="1"/>
</dbReference>
<organism evidence="2 3">
    <name type="scientific">Prosthecobacter vanneervenii</name>
    <dbReference type="NCBI Taxonomy" id="48466"/>
    <lineage>
        <taxon>Bacteria</taxon>
        <taxon>Pseudomonadati</taxon>
        <taxon>Verrucomicrobiota</taxon>
        <taxon>Verrucomicrobiia</taxon>
        <taxon>Verrucomicrobiales</taxon>
        <taxon>Verrucomicrobiaceae</taxon>
        <taxon>Prosthecobacter</taxon>
    </lineage>
</organism>
<name>A0A7W8DKC1_9BACT</name>
<keyword evidence="3" id="KW-1185">Reference proteome</keyword>
<dbReference type="PROSITE" id="PS50890">
    <property type="entry name" value="PUA"/>
    <property type="match status" value="1"/>
</dbReference>
<dbReference type="Proteomes" id="UP000590740">
    <property type="component" value="Unassembled WGS sequence"/>
</dbReference>
<reference evidence="2 3" key="1">
    <citation type="submission" date="2020-08" db="EMBL/GenBank/DDBJ databases">
        <title>Genomic Encyclopedia of Type Strains, Phase IV (KMG-IV): sequencing the most valuable type-strain genomes for metagenomic binning, comparative biology and taxonomic classification.</title>
        <authorList>
            <person name="Goeker M."/>
        </authorList>
    </citation>
    <scope>NUCLEOTIDE SEQUENCE [LARGE SCALE GENOMIC DNA]</scope>
    <source>
        <strain evidence="2 3">DSM 12252</strain>
    </source>
</reference>
<dbReference type="InterPro" id="IPR052715">
    <property type="entry name" value="RAYT_transposase"/>
</dbReference>
<dbReference type="GO" id="GO:0043565">
    <property type="term" value="F:sequence-specific DNA binding"/>
    <property type="evidence" value="ECO:0007669"/>
    <property type="project" value="TreeGrafter"/>
</dbReference>
<gene>
    <name evidence="2" type="ORF">HNQ65_002646</name>
</gene>
<evidence type="ECO:0000313" key="2">
    <source>
        <dbReference type="EMBL" id="MBB5033063.1"/>
    </source>
</evidence>
<sequence length="214" mass="25092">MLSIGPKDFVPFDWDAVAPGYQRNLPHITQPGVIYFITFRLADAVPAHVAARWRQERDAWMQSHPKPWGAQEEADFRRLFTRRMERWMDAGHGSCLLRQPIHREEMQRCLLHGDAVNYVLGDFVIMPNHVHMLLKPKFSEQLQILLRPIKGVSARNINRASGVTGTLWQGESFDHIMRSLDQLERVQEYIRHNPVKAGLRPDEFTYVQRWQVMR</sequence>
<accession>A0A7W8DKC1</accession>
<dbReference type="AlphaFoldDB" id="A0A7W8DKC1"/>
<protein>
    <recommendedName>
        <fullName evidence="1">Transposase IS200-like domain-containing protein</fullName>
    </recommendedName>
</protein>
<evidence type="ECO:0000259" key="1">
    <source>
        <dbReference type="SMART" id="SM01321"/>
    </source>
</evidence>
<proteinExistence type="predicted"/>
<dbReference type="SUPFAM" id="SSF143422">
    <property type="entry name" value="Transposase IS200-like"/>
    <property type="match status" value="1"/>
</dbReference>
<dbReference type="EMBL" id="JACHIG010000005">
    <property type="protein sequence ID" value="MBB5033063.1"/>
    <property type="molecule type" value="Genomic_DNA"/>
</dbReference>
<dbReference type="SMART" id="SM01321">
    <property type="entry name" value="Y1_Tnp"/>
    <property type="match status" value="1"/>
</dbReference>